<gene>
    <name evidence="1" type="ORF">M8445_16980</name>
</gene>
<keyword evidence="1" id="KW-0614">Plasmid</keyword>
<dbReference type="Proteomes" id="UP001217044">
    <property type="component" value="Plasmid pDATS02"/>
</dbReference>
<accession>A0ABY7V638</accession>
<geneLocation type="plasmid" evidence="1 2">
    <name>pDATS02</name>
</geneLocation>
<evidence type="ECO:0000313" key="1">
    <source>
        <dbReference type="EMBL" id="WDA60661.1"/>
    </source>
</evidence>
<proteinExistence type="predicted"/>
<sequence>MQNVIYKAETGEGLKIKLPLPATAKNGSPTTYGPSGLRVIPQTDVATALLRSIGKAPQGLKNGEASCVLPGITLVLDLGTLPPGTQGGQAIYREPDGDLTLTKTSDFLGYALPVAQPRGGWGVGIPANTAPPA</sequence>
<dbReference type="RefSeq" id="WP_273991409.1">
    <property type="nucleotide sequence ID" value="NZ_BAABQT010000029.1"/>
</dbReference>
<organism evidence="1 2">
    <name type="scientific">Deinococcus aquaticus</name>
    <dbReference type="NCBI Taxonomy" id="328692"/>
    <lineage>
        <taxon>Bacteria</taxon>
        <taxon>Thermotogati</taxon>
        <taxon>Deinococcota</taxon>
        <taxon>Deinococci</taxon>
        <taxon>Deinococcales</taxon>
        <taxon>Deinococcaceae</taxon>
        <taxon>Deinococcus</taxon>
    </lineage>
</organism>
<name>A0ABY7V638_9DEIO</name>
<evidence type="ECO:0000313" key="2">
    <source>
        <dbReference type="Proteomes" id="UP001217044"/>
    </source>
</evidence>
<keyword evidence="2" id="KW-1185">Reference proteome</keyword>
<reference evidence="1 2" key="1">
    <citation type="submission" date="2022-12" db="EMBL/GenBank/DDBJ databases">
        <title>Genome Sequence of Deinococcus aquaticus Type Strain PB314.</title>
        <authorList>
            <person name="Albert C."/>
            <person name="Hill J."/>
            <person name="Boren L."/>
            <person name="Scholz-Ng S."/>
            <person name="Fatema N."/>
            <person name="Grosso R."/>
            <person name="Soboslay E."/>
            <person name="Tuohy J."/>
        </authorList>
    </citation>
    <scope>NUCLEOTIDE SEQUENCE [LARGE SCALE GENOMIC DNA]</scope>
    <source>
        <strain evidence="1 2">PB-314</strain>
        <plasmid evidence="1 2">pDATS02</plasmid>
    </source>
</reference>
<protein>
    <submittedName>
        <fullName evidence="1">Uncharacterized protein</fullName>
    </submittedName>
</protein>
<dbReference type="EMBL" id="CP115167">
    <property type="protein sequence ID" value="WDA60661.1"/>
    <property type="molecule type" value="Genomic_DNA"/>
</dbReference>